<evidence type="ECO:0000313" key="2">
    <source>
        <dbReference type="Proteomes" id="UP000006426"/>
    </source>
</evidence>
<geneLocation type="plasmid" evidence="2">
    <name>pmppla107</name>
</geneLocation>
<evidence type="ECO:0000313" key="1">
    <source>
        <dbReference type="EMBL" id="AXH59811.1"/>
    </source>
</evidence>
<reference evidence="1 2" key="1">
    <citation type="journal article" date="2011" name="PLoS Pathog.">
        <title>Dynamic evolution of pathogenicity revealed by sequencing and comparative genomics of 19 Pseudomonas syringae isolates.</title>
        <authorList>
            <person name="Baltrus D.A."/>
            <person name="Nishimura M.T."/>
            <person name="Romanchuk A."/>
            <person name="Chang J.H."/>
            <person name="Mukhtar M.S."/>
            <person name="Cherkis K."/>
            <person name="Roach J."/>
            <person name="Grant S.R."/>
            <person name="Jones C.D."/>
            <person name="Dangl J.L."/>
        </authorList>
    </citation>
    <scope>NUCLEOTIDE SEQUENCE [LARGE SCALE GENOMIC DNA]</scope>
    <source>
        <strain evidence="1 2">M301315</strain>
    </source>
</reference>
<gene>
    <name evidence="1" type="ORF">PLA107_031805</name>
</gene>
<dbReference type="RefSeq" id="WP_005741907.1">
    <property type="nucleotide sequence ID" value="NZ_CP031226.1"/>
</dbReference>
<dbReference type="Proteomes" id="UP000006426">
    <property type="component" value="Plasmid pmppla107"/>
</dbReference>
<protein>
    <submittedName>
        <fullName evidence="1">Uncharacterized protein</fullName>
    </submittedName>
</protein>
<proteinExistence type="predicted"/>
<dbReference type="AlphaFoldDB" id="A0AAD0V9F6"/>
<keyword evidence="1" id="KW-0614">Plasmid</keyword>
<organism evidence="1 2">
    <name type="scientific">Pseudomonas amygdali pv. lachrymans str. M301315</name>
    <dbReference type="NCBI Taxonomy" id="629260"/>
    <lineage>
        <taxon>Bacteria</taxon>
        <taxon>Pseudomonadati</taxon>
        <taxon>Pseudomonadota</taxon>
        <taxon>Gammaproteobacteria</taxon>
        <taxon>Pseudomonadales</taxon>
        <taxon>Pseudomonadaceae</taxon>
        <taxon>Pseudomonas</taxon>
        <taxon>Pseudomonas amygdali</taxon>
    </lineage>
</organism>
<dbReference type="GeneID" id="39474393"/>
<accession>A0AAD0V9F6</accession>
<dbReference type="EMBL" id="CP031226">
    <property type="protein sequence ID" value="AXH59811.1"/>
    <property type="molecule type" value="Genomic_DNA"/>
</dbReference>
<sequence length="148" mass="16275">MKVMKFAELLANKRGDPGTVPGSNGTMIGSKTTAISGKLNLDNSKLMPDDAQYQYAQAMLTEISGLAFTDQQTRMLLDLYPALRISVVSTRGIPEPYRSDELRKGLQFAVAHFFLMCSWPESEIGEKLAAFKALLIKQGLAIGFKRGE</sequence>
<name>A0AAD0V9F6_PSEAV</name>